<comment type="subcellular location">
    <subcellularLocation>
        <location evidence="1">Cytoplasm</location>
        <location evidence="1">Cytoskeleton</location>
    </subcellularLocation>
</comment>
<keyword evidence="3" id="KW-0493">Microtubule</keyword>
<organism evidence="8 9">
    <name type="scientific">Ancylostoma caninum</name>
    <name type="common">Dog hookworm</name>
    <dbReference type="NCBI Taxonomy" id="29170"/>
    <lineage>
        <taxon>Eukaryota</taxon>
        <taxon>Metazoa</taxon>
        <taxon>Ecdysozoa</taxon>
        <taxon>Nematoda</taxon>
        <taxon>Chromadorea</taxon>
        <taxon>Rhabditida</taxon>
        <taxon>Rhabditina</taxon>
        <taxon>Rhabditomorpha</taxon>
        <taxon>Strongyloidea</taxon>
        <taxon>Ancylostomatidae</taxon>
        <taxon>Ancylostomatinae</taxon>
        <taxon>Ancylostoma</taxon>
    </lineage>
</organism>
<name>A0A368H0S2_ANCCA</name>
<accession>A0A368H0S2</accession>
<feature type="region of interest" description="Disordered" evidence="6">
    <location>
        <begin position="1"/>
        <end position="25"/>
    </location>
</feature>
<dbReference type="GO" id="GO:0005874">
    <property type="term" value="C:microtubule"/>
    <property type="evidence" value="ECO:0007669"/>
    <property type="project" value="UniProtKB-KW"/>
</dbReference>
<evidence type="ECO:0000256" key="6">
    <source>
        <dbReference type="SAM" id="MobiDB-lite"/>
    </source>
</evidence>
<evidence type="ECO:0000313" key="8">
    <source>
        <dbReference type="EMBL" id="RCN50196.1"/>
    </source>
</evidence>
<evidence type="ECO:0000256" key="5">
    <source>
        <dbReference type="ARBA" id="ARBA00023212"/>
    </source>
</evidence>
<dbReference type="EMBL" id="JOJR01000026">
    <property type="protein sequence ID" value="RCN50196.1"/>
    <property type="molecule type" value="Genomic_DNA"/>
</dbReference>
<dbReference type="InterPro" id="IPR032108">
    <property type="entry name" value="CLIP1_ZNF"/>
</dbReference>
<evidence type="ECO:0000256" key="1">
    <source>
        <dbReference type="ARBA" id="ARBA00004245"/>
    </source>
</evidence>
<evidence type="ECO:0000313" key="9">
    <source>
        <dbReference type="Proteomes" id="UP000252519"/>
    </source>
</evidence>
<dbReference type="Pfam" id="PF16641">
    <property type="entry name" value="CLIP1_ZNF"/>
    <property type="match status" value="1"/>
</dbReference>
<sequence length="54" mass="6347">LQDCPKQVSEEEVRPATKKTPPPPREYCDYCEVFGHDTFGCVNHQKKKKKDYTF</sequence>
<proteinExistence type="predicted"/>
<evidence type="ECO:0000259" key="7">
    <source>
        <dbReference type="Pfam" id="PF16641"/>
    </source>
</evidence>
<keyword evidence="2" id="KW-0963">Cytoplasm</keyword>
<feature type="non-terminal residue" evidence="8">
    <location>
        <position position="1"/>
    </location>
</feature>
<comment type="caution">
    <text evidence="8">The sequence shown here is derived from an EMBL/GenBank/DDBJ whole genome shotgun (WGS) entry which is preliminary data.</text>
</comment>
<gene>
    <name evidence="8" type="ORF">ANCCAN_03801</name>
</gene>
<keyword evidence="4" id="KW-0175">Coiled coil</keyword>
<keyword evidence="5" id="KW-0206">Cytoskeleton</keyword>
<evidence type="ECO:0000256" key="3">
    <source>
        <dbReference type="ARBA" id="ARBA00022701"/>
    </source>
</evidence>
<feature type="domain" description="CLIP1 zinc knuckle" evidence="7">
    <location>
        <begin position="27"/>
        <end position="41"/>
    </location>
</feature>
<dbReference type="AlphaFoldDB" id="A0A368H0S2"/>
<evidence type="ECO:0000256" key="2">
    <source>
        <dbReference type="ARBA" id="ARBA00022490"/>
    </source>
</evidence>
<evidence type="ECO:0000256" key="4">
    <source>
        <dbReference type="ARBA" id="ARBA00023054"/>
    </source>
</evidence>
<keyword evidence="9" id="KW-1185">Reference proteome</keyword>
<protein>
    <recommendedName>
        <fullName evidence="7">CLIP1 zinc knuckle domain-containing protein</fullName>
    </recommendedName>
</protein>
<dbReference type="Proteomes" id="UP000252519">
    <property type="component" value="Unassembled WGS sequence"/>
</dbReference>
<reference evidence="8 9" key="1">
    <citation type="submission" date="2014-10" db="EMBL/GenBank/DDBJ databases">
        <title>Draft genome of the hookworm Ancylostoma caninum.</title>
        <authorList>
            <person name="Mitreva M."/>
        </authorList>
    </citation>
    <scope>NUCLEOTIDE SEQUENCE [LARGE SCALE GENOMIC DNA]</scope>
    <source>
        <strain evidence="8 9">Baltimore</strain>
    </source>
</reference>